<evidence type="ECO:0000313" key="1">
    <source>
        <dbReference type="EMBL" id="MCW2281473.1"/>
    </source>
</evidence>
<comment type="caution">
    <text evidence="1">The sequence shown here is derived from an EMBL/GenBank/DDBJ whole genome shotgun (WGS) entry which is preliminary data.</text>
</comment>
<evidence type="ECO:0000313" key="2">
    <source>
        <dbReference type="Proteomes" id="UP001207687"/>
    </source>
</evidence>
<dbReference type="EMBL" id="JAOQNN010000002">
    <property type="protein sequence ID" value="MCW2281473.1"/>
    <property type="molecule type" value="Genomic_DNA"/>
</dbReference>
<name>A0AAW5TRP0_9LACT</name>
<dbReference type="Proteomes" id="UP001207687">
    <property type="component" value="Unassembled WGS sequence"/>
</dbReference>
<proteinExistence type="predicted"/>
<sequence length="48" mass="5861">MLIANQFETTDGRTVTQYLTKRLWKVTDGKCTRTFWDFVDYMRYMTEV</sequence>
<reference evidence="1" key="1">
    <citation type="submission" date="2023-08" db="EMBL/GenBank/DDBJ databases">
        <title>Genomic analyses of the natural microbiome of Caenorhabditis elegans.</title>
        <authorList>
            <person name="Samuel B."/>
        </authorList>
    </citation>
    <scope>NUCLEOTIDE SEQUENCE</scope>
    <source>
        <strain evidence="1">BIGb0220</strain>
    </source>
</reference>
<dbReference type="AlphaFoldDB" id="A0AAW5TRP0"/>
<dbReference type="RefSeq" id="WP_264654009.1">
    <property type="nucleotide sequence ID" value="NZ_JAOQNN010000002.1"/>
</dbReference>
<protein>
    <submittedName>
        <fullName evidence="1">Uncharacterized protein</fullName>
    </submittedName>
</protein>
<accession>A0AAW5TRP0</accession>
<organism evidence="1 2">
    <name type="scientific">Lactococcus lactis</name>
    <dbReference type="NCBI Taxonomy" id="1358"/>
    <lineage>
        <taxon>Bacteria</taxon>
        <taxon>Bacillati</taxon>
        <taxon>Bacillota</taxon>
        <taxon>Bacilli</taxon>
        <taxon>Lactobacillales</taxon>
        <taxon>Streptococcaceae</taxon>
        <taxon>Lactococcus</taxon>
    </lineage>
</organism>
<gene>
    <name evidence="1" type="ORF">M2256_001995</name>
</gene>